<gene>
    <name evidence="3" type="ORF">NLU13_4311</name>
</gene>
<dbReference type="EMBL" id="JAPDFR010000003">
    <property type="protein sequence ID" value="KAK0388067.1"/>
    <property type="molecule type" value="Genomic_DNA"/>
</dbReference>
<keyword evidence="1" id="KW-0732">Signal</keyword>
<feature type="domain" description="Endo-beta-1,2-glucanase SGL" evidence="2">
    <location>
        <begin position="70"/>
        <end position="518"/>
    </location>
</feature>
<dbReference type="Proteomes" id="UP001175261">
    <property type="component" value="Unassembled WGS sequence"/>
</dbReference>
<protein>
    <recommendedName>
        <fullName evidence="2">Endo-beta-1,2-glucanase SGL domain-containing protein</fullName>
    </recommendedName>
</protein>
<keyword evidence="4" id="KW-1185">Reference proteome</keyword>
<feature type="chain" id="PRO_5041454003" description="Endo-beta-1,2-glucanase SGL domain-containing protein" evidence="1">
    <location>
        <begin position="20"/>
        <end position="519"/>
    </location>
</feature>
<reference evidence="3" key="1">
    <citation type="submission" date="2022-10" db="EMBL/GenBank/DDBJ databases">
        <title>Determination and structural analysis of whole genome sequence of Sarocladium strictum F4-1.</title>
        <authorList>
            <person name="Hu L."/>
            <person name="Jiang Y."/>
        </authorList>
    </citation>
    <scope>NUCLEOTIDE SEQUENCE</scope>
    <source>
        <strain evidence="3">F4-1</strain>
    </source>
</reference>
<organism evidence="3 4">
    <name type="scientific">Sarocladium strictum</name>
    <name type="common">Black bundle disease fungus</name>
    <name type="synonym">Acremonium strictum</name>
    <dbReference type="NCBI Taxonomy" id="5046"/>
    <lineage>
        <taxon>Eukaryota</taxon>
        <taxon>Fungi</taxon>
        <taxon>Dikarya</taxon>
        <taxon>Ascomycota</taxon>
        <taxon>Pezizomycotina</taxon>
        <taxon>Sordariomycetes</taxon>
        <taxon>Hypocreomycetidae</taxon>
        <taxon>Hypocreales</taxon>
        <taxon>Sarocladiaceae</taxon>
        <taxon>Sarocladium</taxon>
    </lineage>
</organism>
<evidence type="ECO:0000259" key="2">
    <source>
        <dbReference type="Pfam" id="PF26157"/>
    </source>
</evidence>
<dbReference type="AlphaFoldDB" id="A0AA39L8J3"/>
<sequence>MKLNKATLLALATASSAYASPAKKEPRCRFALDWTTEEIIADPDRFAWDMLYWEGHFHQDKIAYNAENGMTLDGRYIDFVTGEPITEKPFSASSKEALQIMLYTQAVAGNPEAARFLSPTKPKQAPKIATDIMQKKLETYLKFNETFPGFGGFLPWMTTLANDVTPTQDWHDRVPGLDNGQLVWAVYGFIHALEKSGKKSDRKLAQGWQEWLDYTKTTADKIFYDSDGKVCAVTAMKSEQLSPSDPNQEYKCETETYLNDPYEGELMTYFLQLFSSLSDDDKQAMWEYKKWQLISDEYDQGGVGPITVERGFWFSAHELWKVLQLPYYDSDIMRRVSHNAERVRTCNGVVTKAPGLYASINNYTDPATNEVGNYISPAGIPSIANNTDQYHVVATPYGTWPIMLFDRGVGLAWWHNMVSGKKMQNKFGSTEGFKIDGTGVSSMVTWDSKILTVVSLLGGSKDIVRDGMKKEGIYDDFLAQVNRDYSRTFPVLKGEDVELCLPQNSVPDKGLEDYTSCTA</sequence>
<evidence type="ECO:0000256" key="1">
    <source>
        <dbReference type="SAM" id="SignalP"/>
    </source>
</evidence>
<dbReference type="CDD" id="cd24165">
    <property type="entry name" value="TfSGL-like"/>
    <property type="match status" value="1"/>
</dbReference>
<dbReference type="Pfam" id="PF26157">
    <property type="entry name" value="SGL_GH162"/>
    <property type="match status" value="1"/>
</dbReference>
<evidence type="ECO:0000313" key="3">
    <source>
        <dbReference type="EMBL" id="KAK0388067.1"/>
    </source>
</evidence>
<evidence type="ECO:0000313" key="4">
    <source>
        <dbReference type="Proteomes" id="UP001175261"/>
    </source>
</evidence>
<dbReference type="InterPro" id="IPR058773">
    <property type="entry name" value="SGL_GH162"/>
</dbReference>
<proteinExistence type="predicted"/>
<accession>A0AA39L8J3</accession>
<comment type="caution">
    <text evidence="3">The sequence shown here is derived from an EMBL/GenBank/DDBJ whole genome shotgun (WGS) entry which is preliminary data.</text>
</comment>
<name>A0AA39L8J3_SARSR</name>
<feature type="signal peptide" evidence="1">
    <location>
        <begin position="1"/>
        <end position="19"/>
    </location>
</feature>